<proteinExistence type="predicted"/>
<feature type="domain" description="HAT C-terminal dimerisation" evidence="1">
    <location>
        <begin position="199"/>
        <end position="268"/>
    </location>
</feature>
<dbReference type="AlphaFoldDB" id="A0A6G0U3P9"/>
<dbReference type="InterPro" id="IPR008906">
    <property type="entry name" value="HATC_C_dom"/>
</dbReference>
<comment type="caution">
    <text evidence="2">The sequence shown here is derived from an EMBL/GenBank/DDBJ whole genome shotgun (WGS) entry which is preliminary data.</text>
</comment>
<gene>
    <name evidence="2" type="ORF">AGLY_002131</name>
</gene>
<evidence type="ECO:0000259" key="1">
    <source>
        <dbReference type="Pfam" id="PF05699"/>
    </source>
</evidence>
<keyword evidence="3" id="KW-1185">Reference proteome</keyword>
<dbReference type="Proteomes" id="UP000475862">
    <property type="component" value="Unassembled WGS sequence"/>
</dbReference>
<organism evidence="2 3">
    <name type="scientific">Aphis glycines</name>
    <name type="common">Soybean aphid</name>
    <dbReference type="NCBI Taxonomy" id="307491"/>
    <lineage>
        <taxon>Eukaryota</taxon>
        <taxon>Metazoa</taxon>
        <taxon>Ecdysozoa</taxon>
        <taxon>Arthropoda</taxon>
        <taxon>Hexapoda</taxon>
        <taxon>Insecta</taxon>
        <taxon>Pterygota</taxon>
        <taxon>Neoptera</taxon>
        <taxon>Paraneoptera</taxon>
        <taxon>Hemiptera</taxon>
        <taxon>Sternorrhyncha</taxon>
        <taxon>Aphidomorpha</taxon>
        <taxon>Aphidoidea</taxon>
        <taxon>Aphididae</taxon>
        <taxon>Aphidini</taxon>
        <taxon>Aphis</taxon>
        <taxon>Aphis</taxon>
    </lineage>
</organism>
<reference evidence="2 3" key="1">
    <citation type="submission" date="2019-08" db="EMBL/GenBank/DDBJ databases">
        <title>The genome of the soybean aphid Biotype 1, its phylome, world population structure and adaptation to the North American continent.</title>
        <authorList>
            <person name="Giordano R."/>
            <person name="Donthu R.K."/>
            <person name="Hernandez A.G."/>
            <person name="Wright C.L."/>
            <person name="Zimin A.V."/>
        </authorList>
    </citation>
    <scope>NUCLEOTIDE SEQUENCE [LARGE SCALE GENOMIC DNA]</scope>
    <source>
        <tissue evidence="2">Whole aphids</tissue>
    </source>
</reference>
<sequence length="292" mass="33624">MHSFDFIVSLVFMKNIMYKLKSLTETLETKSLCVIDAAVLIEATIKNLEDINSDSERINDLIDSATLFAANLGIDSESDFKVHHRTRKQPTWLDENSGTQADLTFHIFYKKEFKCILSTLINLSKDNLKVFIDTIMPLYKIFSFPFKNENMSNENIQNALLIFPPNSDFEKCKDIDAIQTELEILKEICKDLSLTMTTNFLSIIEKCEEIKHILPLANNICRLALTAPVSVATNERTFSKLKLIKNHLRSTMTDNRLDSLMLLSIEKDILDTVDVSKIATQWFNIKQRRIQF</sequence>
<accession>A0A6G0U3P9</accession>
<dbReference type="Pfam" id="PF05699">
    <property type="entry name" value="Dimer_Tnp_hAT"/>
    <property type="match status" value="1"/>
</dbReference>
<evidence type="ECO:0000313" key="3">
    <source>
        <dbReference type="Proteomes" id="UP000475862"/>
    </source>
</evidence>
<dbReference type="InterPro" id="IPR052958">
    <property type="entry name" value="IFN-induced_PKR_regulator"/>
</dbReference>
<dbReference type="OrthoDB" id="1750591at2759"/>
<evidence type="ECO:0000313" key="2">
    <source>
        <dbReference type="EMBL" id="KAE9543735.1"/>
    </source>
</evidence>
<protein>
    <recommendedName>
        <fullName evidence="1">HAT C-terminal dimerisation domain-containing protein</fullName>
    </recommendedName>
</protein>
<name>A0A6G0U3P9_APHGL</name>
<dbReference type="PANTHER" id="PTHR46289">
    <property type="entry name" value="52 KDA REPRESSOR OF THE INHIBITOR OF THE PROTEIN KINASE-LIKE PROTEIN-RELATED"/>
    <property type="match status" value="1"/>
</dbReference>
<dbReference type="GO" id="GO:0046983">
    <property type="term" value="F:protein dimerization activity"/>
    <property type="evidence" value="ECO:0007669"/>
    <property type="project" value="InterPro"/>
</dbReference>
<dbReference type="EMBL" id="VYZN01000007">
    <property type="protein sequence ID" value="KAE9543735.1"/>
    <property type="molecule type" value="Genomic_DNA"/>
</dbReference>
<dbReference type="PANTHER" id="PTHR46289:SF19">
    <property type="entry name" value="ZINC FINGER MYM-TYPE CONTAINING 1"/>
    <property type="match status" value="1"/>
</dbReference>